<keyword evidence="3 6" id="KW-0812">Transmembrane</keyword>
<evidence type="ECO:0000256" key="4">
    <source>
        <dbReference type="ARBA" id="ARBA00022989"/>
    </source>
</evidence>
<keyword evidence="2" id="KW-1003">Cell membrane</keyword>
<proteinExistence type="predicted"/>
<evidence type="ECO:0000256" key="3">
    <source>
        <dbReference type="ARBA" id="ARBA00022692"/>
    </source>
</evidence>
<evidence type="ECO:0000256" key="5">
    <source>
        <dbReference type="ARBA" id="ARBA00023136"/>
    </source>
</evidence>
<comment type="caution">
    <text evidence="7">The sequence shown here is derived from an EMBL/GenBank/DDBJ whole genome shotgun (WGS) entry which is preliminary data.</text>
</comment>
<feature type="transmembrane region" description="Helical" evidence="6">
    <location>
        <begin position="26"/>
        <end position="52"/>
    </location>
</feature>
<evidence type="ECO:0000256" key="2">
    <source>
        <dbReference type="ARBA" id="ARBA00022475"/>
    </source>
</evidence>
<evidence type="ECO:0000256" key="1">
    <source>
        <dbReference type="ARBA" id="ARBA00004651"/>
    </source>
</evidence>
<evidence type="ECO:0008006" key="9">
    <source>
        <dbReference type="Google" id="ProtNLM"/>
    </source>
</evidence>
<evidence type="ECO:0000313" key="7">
    <source>
        <dbReference type="EMBL" id="GAA1559145.1"/>
    </source>
</evidence>
<keyword evidence="5 6" id="KW-0472">Membrane</keyword>
<evidence type="ECO:0000313" key="8">
    <source>
        <dbReference type="Proteomes" id="UP001500393"/>
    </source>
</evidence>
<reference evidence="8" key="1">
    <citation type="journal article" date="2019" name="Int. J. Syst. Evol. Microbiol.">
        <title>The Global Catalogue of Microorganisms (GCM) 10K type strain sequencing project: providing services to taxonomists for standard genome sequencing and annotation.</title>
        <authorList>
            <consortium name="The Broad Institute Genomics Platform"/>
            <consortium name="The Broad Institute Genome Sequencing Center for Infectious Disease"/>
            <person name="Wu L."/>
            <person name="Ma J."/>
        </authorList>
    </citation>
    <scope>NUCLEOTIDE SEQUENCE [LARGE SCALE GENOMIC DNA]</scope>
    <source>
        <strain evidence="8">JCM 14969</strain>
    </source>
</reference>
<dbReference type="Proteomes" id="UP001500393">
    <property type="component" value="Unassembled WGS sequence"/>
</dbReference>
<feature type="transmembrane region" description="Helical" evidence="6">
    <location>
        <begin position="107"/>
        <end position="126"/>
    </location>
</feature>
<feature type="transmembrane region" description="Helical" evidence="6">
    <location>
        <begin position="209"/>
        <end position="231"/>
    </location>
</feature>
<keyword evidence="4 6" id="KW-1133">Transmembrane helix</keyword>
<evidence type="ECO:0000256" key="6">
    <source>
        <dbReference type="SAM" id="Phobius"/>
    </source>
</evidence>
<gene>
    <name evidence="7" type="ORF">GCM10009789_10680</name>
</gene>
<feature type="transmembrane region" description="Helical" evidence="6">
    <location>
        <begin position="282"/>
        <end position="307"/>
    </location>
</feature>
<protein>
    <recommendedName>
        <fullName evidence="9">Lysylphosphatidylglycerol synthase TM region</fullName>
    </recommendedName>
</protein>
<sequence>MVAWLILRLIRGIDWREVTHAVTHLAAWQAVLLLLLACLRLAILGGPLTLLIDGLGYRRALQNEVTAAAVATIAPDPSDVMLRLAMFRSWAIETTAAASGIALRTTIFYVLRLAAPVLGFIIFWATRSYQATFAWFAVLSGTAAVLLLGGLLFALRAASTAAMVGRLLGRILRRLRPAAGGPEEWSERLVGFQSHTASTMRERGALAGLLLLGFLMVETTVVVLGVAFVGGPPEPSAVLVIACCFLVVYPMTGLPMMGLGVLDATLVAFVTDHSTVVATDVVAGLVLWRLAVQFVPVIIGLATLAWWRRSAAVGTESRRLA</sequence>
<comment type="subcellular location">
    <subcellularLocation>
        <location evidence="1">Cell membrane</location>
        <topology evidence="1">Multi-pass membrane protein</topology>
    </subcellularLocation>
</comment>
<dbReference type="Pfam" id="PF03706">
    <property type="entry name" value="LPG_synthase_TM"/>
    <property type="match status" value="1"/>
</dbReference>
<feature type="transmembrane region" description="Helical" evidence="6">
    <location>
        <begin position="237"/>
        <end position="270"/>
    </location>
</feature>
<accession>A0ABP4NEI0</accession>
<feature type="transmembrane region" description="Helical" evidence="6">
    <location>
        <begin position="132"/>
        <end position="155"/>
    </location>
</feature>
<name>A0ABP4NEI0_9ACTN</name>
<keyword evidence="8" id="KW-1185">Reference proteome</keyword>
<dbReference type="EMBL" id="BAAAOS010000007">
    <property type="protein sequence ID" value="GAA1559145.1"/>
    <property type="molecule type" value="Genomic_DNA"/>
</dbReference>
<organism evidence="7 8">
    <name type="scientific">Kribbella sancticallisti</name>
    <dbReference type="NCBI Taxonomy" id="460087"/>
    <lineage>
        <taxon>Bacteria</taxon>
        <taxon>Bacillati</taxon>
        <taxon>Actinomycetota</taxon>
        <taxon>Actinomycetes</taxon>
        <taxon>Propionibacteriales</taxon>
        <taxon>Kribbellaceae</taxon>
        <taxon>Kribbella</taxon>
    </lineage>
</organism>
<dbReference type="InterPro" id="IPR022791">
    <property type="entry name" value="L-PG_synthase/AglD"/>
</dbReference>